<accession>K0RFB3</accession>
<evidence type="ECO:0000313" key="2">
    <source>
        <dbReference type="Proteomes" id="UP000266841"/>
    </source>
</evidence>
<reference evidence="1 2" key="1">
    <citation type="journal article" date="2012" name="Genome Biol.">
        <title>Genome and low-iron response of an oceanic diatom adapted to chronic iron limitation.</title>
        <authorList>
            <person name="Lommer M."/>
            <person name="Specht M."/>
            <person name="Roy A.S."/>
            <person name="Kraemer L."/>
            <person name="Andreson R."/>
            <person name="Gutowska M.A."/>
            <person name="Wolf J."/>
            <person name="Bergner S.V."/>
            <person name="Schilhabel M.B."/>
            <person name="Klostermeier U.C."/>
            <person name="Beiko R.G."/>
            <person name="Rosenstiel P."/>
            <person name="Hippler M."/>
            <person name="Laroche J."/>
        </authorList>
    </citation>
    <scope>NUCLEOTIDE SEQUENCE [LARGE SCALE GENOMIC DNA]</scope>
    <source>
        <strain evidence="1 2">CCMP1005</strain>
    </source>
</reference>
<proteinExistence type="predicted"/>
<name>K0RFB3_THAOC</name>
<dbReference type="Proteomes" id="UP000266841">
    <property type="component" value="Unassembled WGS sequence"/>
</dbReference>
<organism evidence="1 2">
    <name type="scientific">Thalassiosira oceanica</name>
    <name type="common">Marine diatom</name>
    <dbReference type="NCBI Taxonomy" id="159749"/>
    <lineage>
        <taxon>Eukaryota</taxon>
        <taxon>Sar</taxon>
        <taxon>Stramenopiles</taxon>
        <taxon>Ochrophyta</taxon>
        <taxon>Bacillariophyta</taxon>
        <taxon>Coscinodiscophyceae</taxon>
        <taxon>Thalassiosirophycidae</taxon>
        <taxon>Thalassiosirales</taxon>
        <taxon>Thalassiosiraceae</taxon>
        <taxon>Thalassiosira</taxon>
    </lineage>
</organism>
<feature type="non-terminal residue" evidence="1">
    <location>
        <position position="1"/>
    </location>
</feature>
<sequence>FLSTQTTERAALLQIMLSGGFAIEPTLEGIMCQVLPLPPPQFEAMGISSPSRSAGSVASSAIAPYIDFGNEYEVSRQGQIIPLDSLEDSTLWNNVERPNWAQEPHMVD</sequence>
<dbReference type="AlphaFoldDB" id="K0RFB3"/>
<dbReference type="EMBL" id="AGNL01048702">
    <property type="protein sequence ID" value="EJK45197.1"/>
    <property type="molecule type" value="Genomic_DNA"/>
</dbReference>
<comment type="caution">
    <text evidence="1">The sequence shown here is derived from an EMBL/GenBank/DDBJ whole genome shotgun (WGS) entry which is preliminary data.</text>
</comment>
<protein>
    <submittedName>
        <fullName evidence="1">Uncharacterized protein</fullName>
    </submittedName>
</protein>
<evidence type="ECO:0000313" key="1">
    <source>
        <dbReference type="EMBL" id="EJK45197.1"/>
    </source>
</evidence>
<keyword evidence="2" id="KW-1185">Reference proteome</keyword>
<gene>
    <name evidence="1" type="ORF">THAOC_36198</name>
</gene>